<dbReference type="AlphaFoldDB" id="A0A1D1W4Y0"/>
<evidence type="ECO:0000313" key="9">
    <source>
        <dbReference type="Proteomes" id="UP000186922"/>
    </source>
</evidence>
<evidence type="ECO:0000313" key="8">
    <source>
        <dbReference type="EMBL" id="GAV06019.1"/>
    </source>
</evidence>
<evidence type="ECO:0000256" key="1">
    <source>
        <dbReference type="ARBA" id="ARBA00022723"/>
    </source>
</evidence>
<feature type="compositionally biased region" description="Acidic residues" evidence="6">
    <location>
        <begin position="410"/>
        <end position="440"/>
    </location>
</feature>
<sequence length="458" mass="52124">MSAPGQRRCWVKDCIVDEESCPSITLHHADKQNEYTRNIWKRFCDPDPAAVFPERDFYVCQLHFPAGCHYGYPERKLRANAIPTIRALTEAGEPIFAEIKQTPLRTSGRHGGNEYTFAGTNLPGKIQRATNEWSSFEDLRRVLRTVKVPNNKWLKMDFPQMNPPKVSFECVENGKSVKSVSFAASLLATISIANSQSPKEQTLVHSKDDLQILLARVEGFKPRPCGCVLRWLHIKDLKEDIARIRLPSPFWYATDLTKLQYQIVFQCLEDSGRTIRSVSFSADLQPRVHMRNVPCEIEDEENVNFKEEVRCIHDVEKVLKAVEKRKICKTTDDGPPAREDNYRDACMVALPKEWNGKAWKGMICPACRSAKSSRGRRKRKPKADNKRTAEEAEVAPEEESILKKPKEASEEKEEEEAAEKPVEDEEDEEEAEVNNGENEDSNVSSDASPAEENAEESE</sequence>
<dbReference type="SUPFAM" id="SSF57716">
    <property type="entry name" value="Glucocorticoid receptor-like (DNA-binding domain)"/>
    <property type="match status" value="1"/>
</dbReference>
<keyword evidence="4 5" id="KW-0238">DNA-binding</keyword>
<dbReference type="EMBL" id="BDGG01000013">
    <property type="protein sequence ID" value="GAV06019.1"/>
    <property type="molecule type" value="Genomic_DNA"/>
</dbReference>
<feature type="compositionally biased region" description="Basic residues" evidence="6">
    <location>
        <begin position="371"/>
        <end position="381"/>
    </location>
</feature>
<dbReference type="InterPro" id="IPR006612">
    <property type="entry name" value="THAP_Znf"/>
</dbReference>
<accession>A0A1D1W4Y0</accession>
<feature type="domain" description="THAP-type" evidence="7">
    <location>
        <begin position="3"/>
        <end position="86"/>
    </location>
</feature>
<dbReference type="Proteomes" id="UP000186922">
    <property type="component" value="Unassembled WGS sequence"/>
</dbReference>
<reference evidence="8 9" key="1">
    <citation type="journal article" date="2016" name="Nat. Commun.">
        <title>Extremotolerant tardigrade genome and improved radiotolerance of human cultured cells by tardigrade-unique protein.</title>
        <authorList>
            <person name="Hashimoto T."/>
            <person name="Horikawa D.D."/>
            <person name="Saito Y."/>
            <person name="Kuwahara H."/>
            <person name="Kozuka-Hata H."/>
            <person name="Shin-I T."/>
            <person name="Minakuchi Y."/>
            <person name="Ohishi K."/>
            <person name="Motoyama A."/>
            <person name="Aizu T."/>
            <person name="Enomoto A."/>
            <person name="Kondo K."/>
            <person name="Tanaka S."/>
            <person name="Hara Y."/>
            <person name="Koshikawa S."/>
            <person name="Sagara H."/>
            <person name="Miura T."/>
            <person name="Yokobori S."/>
            <person name="Miyagawa K."/>
            <person name="Suzuki Y."/>
            <person name="Kubo T."/>
            <person name="Oyama M."/>
            <person name="Kohara Y."/>
            <person name="Fujiyama A."/>
            <person name="Arakawa K."/>
            <person name="Katayama T."/>
            <person name="Toyoda A."/>
            <person name="Kunieda T."/>
        </authorList>
    </citation>
    <scope>NUCLEOTIDE SEQUENCE [LARGE SCALE GENOMIC DNA]</scope>
    <source>
        <strain evidence="8 9">YOKOZUNA-1</strain>
    </source>
</reference>
<dbReference type="GO" id="GO:0008270">
    <property type="term" value="F:zinc ion binding"/>
    <property type="evidence" value="ECO:0007669"/>
    <property type="project" value="UniProtKB-KW"/>
</dbReference>
<evidence type="ECO:0000256" key="4">
    <source>
        <dbReference type="ARBA" id="ARBA00023125"/>
    </source>
</evidence>
<comment type="caution">
    <text evidence="8">The sequence shown here is derived from an EMBL/GenBank/DDBJ whole genome shotgun (WGS) entry which is preliminary data.</text>
</comment>
<proteinExistence type="predicted"/>
<name>A0A1D1W4Y0_RAMVA</name>
<evidence type="ECO:0000256" key="3">
    <source>
        <dbReference type="ARBA" id="ARBA00022833"/>
    </source>
</evidence>
<evidence type="ECO:0000256" key="6">
    <source>
        <dbReference type="SAM" id="MobiDB-lite"/>
    </source>
</evidence>
<feature type="compositionally biased region" description="Basic and acidic residues" evidence="6">
    <location>
        <begin position="400"/>
        <end position="409"/>
    </location>
</feature>
<evidence type="ECO:0000259" key="7">
    <source>
        <dbReference type="PROSITE" id="PS50950"/>
    </source>
</evidence>
<evidence type="ECO:0000256" key="2">
    <source>
        <dbReference type="ARBA" id="ARBA00022771"/>
    </source>
</evidence>
<feature type="region of interest" description="Disordered" evidence="6">
    <location>
        <begin position="370"/>
        <end position="458"/>
    </location>
</feature>
<keyword evidence="2 5" id="KW-0863">Zinc-finger</keyword>
<keyword evidence="3" id="KW-0862">Zinc</keyword>
<protein>
    <recommendedName>
        <fullName evidence="7">THAP-type domain-containing protein</fullName>
    </recommendedName>
</protein>
<dbReference type="GO" id="GO:0003677">
    <property type="term" value="F:DNA binding"/>
    <property type="evidence" value="ECO:0007669"/>
    <property type="project" value="UniProtKB-UniRule"/>
</dbReference>
<keyword evidence="1" id="KW-0479">Metal-binding</keyword>
<evidence type="ECO:0000256" key="5">
    <source>
        <dbReference type="PROSITE-ProRule" id="PRU00309"/>
    </source>
</evidence>
<dbReference type="SMART" id="SM00980">
    <property type="entry name" value="THAP"/>
    <property type="match status" value="1"/>
</dbReference>
<dbReference type="Pfam" id="PF05485">
    <property type="entry name" value="THAP"/>
    <property type="match status" value="1"/>
</dbReference>
<dbReference type="PROSITE" id="PS50950">
    <property type="entry name" value="ZF_THAP"/>
    <property type="match status" value="1"/>
</dbReference>
<gene>
    <name evidence="8" type="primary">RvY_16061-1</name>
    <name evidence="8" type="synonym">RvY_16061.1</name>
    <name evidence="8" type="ORF">RvY_16061</name>
</gene>
<keyword evidence="9" id="KW-1185">Reference proteome</keyword>
<organism evidence="8 9">
    <name type="scientific">Ramazzottius varieornatus</name>
    <name type="common">Water bear</name>
    <name type="synonym">Tardigrade</name>
    <dbReference type="NCBI Taxonomy" id="947166"/>
    <lineage>
        <taxon>Eukaryota</taxon>
        <taxon>Metazoa</taxon>
        <taxon>Ecdysozoa</taxon>
        <taxon>Tardigrada</taxon>
        <taxon>Eutardigrada</taxon>
        <taxon>Parachela</taxon>
        <taxon>Hypsibioidea</taxon>
        <taxon>Ramazzottiidae</taxon>
        <taxon>Ramazzottius</taxon>
    </lineage>
</organism>